<reference evidence="2 3" key="1">
    <citation type="submission" date="2016-10" db="EMBL/GenBank/DDBJ databases">
        <authorList>
            <person name="de Groot N.N."/>
        </authorList>
    </citation>
    <scope>NUCLEOTIDE SEQUENCE [LARGE SCALE GENOMIC DNA]</scope>
    <source>
        <strain evidence="2 3">DSM 20117</strain>
    </source>
</reference>
<gene>
    <name evidence="2" type="ORF">SAMN04489742_1910</name>
</gene>
<organism evidence="2 3">
    <name type="scientific">Crystallibacter crystallopoietes</name>
    <dbReference type="NCBI Taxonomy" id="37928"/>
    <lineage>
        <taxon>Bacteria</taxon>
        <taxon>Bacillati</taxon>
        <taxon>Actinomycetota</taxon>
        <taxon>Actinomycetes</taxon>
        <taxon>Micrococcales</taxon>
        <taxon>Micrococcaceae</taxon>
        <taxon>Crystallibacter</taxon>
    </lineage>
</organism>
<keyword evidence="3" id="KW-1185">Reference proteome</keyword>
<dbReference type="RefSeq" id="WP_158300443.1">
    <property type="nucleotide sequence ID" value="NZ_CP018863.1"/>
</dbReference>
<keyword evidence="1" id="KW-1133">Transmembrane helix</keyword>
<proteinExistence type="predicted"/>
<dbReference type="STRING" id="37928.SAMN04489742_1910"/>
<evidence type="ECO:0000256" key="1">
    <source>
        <dbReference type="SAM" id="Phobius"/>
    </source>
</evidence>
<sequence>MLEYLWVLAPSTGVGLIFYFAMKAVFNADRREREALAQAEYEADQQGHIN</sequence>
<keyword evidence="1" id="KW-0812">Transmembrane</keyword>
<protein>
    <submittedName>
        <fullName evidence="2">Uncharacterized protein</fullName>
    </submittedName>
</protein>
<accession>A0A1H1CHS6</accession>
<dbReference type="Proteomes" id="UP000181917">
    <property type="component" value="Unassembled WGS sequence"/>
</dbReference>
<dbReference type="EMBL" id="FNKH01000002">
    <property type="protein sequence ID" value="SDQ63256.1"/>
    <property type="molecule type" value="Genomic_DNA"/>
</dbReference>
<name>A0A1H1CHS6_9MICC</name>
<keyword evidence="1" id="KW-0472">Membrane</keyword>
<feature type="transmembrane region" description="Helical" evidence="1">
    <location>
        <begin position="6"/>
        <end position="26"/>
    </location>
</feature>
<dbReference type="AlphaFoldDB" id="A0A1H1CHS6"/>
<evidence type="ECO:0000313" key="2">
    <source>
        <dbReference type="EMBL" id="SDQ63256.1"/>
    </source>
</evidence>
<evidence type="ECO:0000313" key="3">
    <source>
        <dbReference type="Proteomes" id="UP000181917"/>
    </source>
</evidence>